<accession>A0A495MHV0</accession>
<protein>
    <submittedName>
        <fullName evidence="2">Uncharacterized protein</fullName>
    </submittedName>
</protein>
<sequence>MKSFVKPERKTNSPKDASMLAGPVKSARTQTLHTGIADRDRLLLFGGIIFKSNATLAYRLIVCEGDSHCQTETSSVQDSNLRNFYCSIQLNYLPNAERDSNPQPIEW</sequence>
<keyword evidence="3" id="KW-1185">Reference proteome</keyword>
<evidence type="ECO:0000313" key="2">
    <source>
        <dbReference type="EMBL" id="RKS25030.1"/>
    </source>
</evidence>
<dbReference type="AlphaFoldDB" id="A0A495MHV0"/>
<proteinExistence type="predicted"/>
<gene>
    <name evidence="2" type="ORF">CLV94_0053</name>
</gene>
<evidence type="ECO:0000313" key="3">
    <source>
        <dbReference type="Proteomes" id="UP000277579"/>
    </source>
</evidence>
<reference evidence="2 3" key="1">
    <citation type="submission" date="2018-10" db="EMBL/GenBank/DDBJ databases">
        <title>Genomic Encyclopedia of Archaeal and Bacterial Type Strains, Phase II (KMG-II): from individual species to whole genera.</title>
        <authorList>
            <person name="Goeker M."/>
        </authorList>
    </citation>
    <scope>NUCLEOTIDE SEQUENCE [LARGE SCALE GENOMIC DNA]</scope>
    <source>
        <strain evidence="2 3">DSM 29537</strain>
    </source>
</reference>
<dbReference type="EMBL" id="RBLC01000001">
    <property type="protein sequence ID" value="RKS25030.1"/>
    <property type="molecule type" value="Genomic_DNA"/>
</dbReference>
<evidence type="ECO:0000256" key="1">
    <source>
        <dbReference type="SAM" id="MobiDB-lite"/>
    </source>
</evidence>
<organism evidence="2 3">
    <name type="scientific">Flavobacterium endophyticum</name>
    <dbReference type="NCBI Taxonomy" id="1540163"/>
    <lineage>
        <taxon>Bacteria</taxon>
        <taxon>Pseudomonadati</taxon>
        <taxon>Bacteroidota</taxon>
        <taxon>Flavobacteriia</taxon>
        <taxon>Flavobacteriales</taxon>
        <taxon>Flavobacteriaceae</taxon>
        <taxon>Flavobacterium</taxon>
    </lineage>
</organism>
<feature type="region of interest" description="Disordered" evidence="1">
    <location>
        <begin position="1"/>
        <end position="26"/>
    </location>
</feature>
<feature type="compositionally biased region" description="Basic and acidic residues" evidence="1">
    <location>
        <begin position="1"/>
        <end position="13"/>
    </location>
</feature>
<name>A0A495MHV0_9FLAO</name>
<comment type="caution">
    <text evidence="2">The sequence shown here is derived from an EMBL/GenBank/DDBJ whole genome shotgun (WGS) entry which is preliminary data.</text>
</comment>
<dbReference type="Proteomes" id="UP000277579">
    <property type="component" value="Unassembled WGS sequence"/>
</dbReference>